<name>A0A9P5NAQ2_GYMJU</name>
<keyword evidence="3" id="KW-1185">Reference proteome</keyword>
<proteinExistence type="predicted"/>
<accession>A0A9P5NAQ2</accession>
<comment type="caution">
    <text evidence="2">The sequence shown here is derived from an EMBL/GenBank/DDBJ whole genome shotgun (WGS) entry which is preliminary data.</text>
</comment>
<dbReference type="AlphaFoldDB" id="A0A9P5NAQ2"/>
<reference evidence="2" key="1">
    <citation type="submission" date="2020-11" db="EMBL/GenBank/DDBJ databases">
        <authorList>
            <consortium name="DOE Joint Genome Institute"/>
            <person name="Ahrendt S."/>
            <person name="Riley R."/>
            <person name="Andreopoulos W."/>
            <person name="LaButti K."/>
            <person name="Pangilinan J."/>
            <person name="Ruiz-duenas F.J."/>
            <person name="Barrasa J.M."/>
            <person name="Sanchez-Garcia M."/>
            <person name="Camarero S."/>
            <person name="Miyauchi S."/>
            <person name="Serrano A."/>
            <person name="Linde D."/>
            <person name="Babiker R."/>
            <person name="Drula E."/>
            <person name="Ayuso-Fernandez I."/>
            <person name="Pacheco R."/>
            <person name="Padilla G."/>
            <person name="Ferreira P."/>
            <person name="Barriuso J."/>
            <person name="Kellner H."/>
            <person name="Castanera R."/>
            <person name="Alfaro M."/>
            <person name="Ramirez L."/>
            <person name="Pisabarro A.G."/>
            <person name="Kuo A."/>
            <person name="Tritt A."/>
            <person name="Lipzen A."/>
            <person name="He G."/>
            <person name="Yan M."/>
            <person name="Ng V."/>
            <person name="Cullen D."/>
            <person name="Martin F."/>
            <person name="Rosso M.-N."/>
            <person name="Henrissat B."/>
            <person name="Hibbett D."/>
            <person name="Martinez A.T."/>
            <person name="Grigoriev I.V."/>
        </authorList>
    </citation>
    <scope>NUCLEOTIDE SEQUENCE</scope>
    <source>
        <strain evidence="2">AH 44721</strain>
    </source>
</reference>
<dbReference type="EMBL" id="JADNYJ010000190">
    <property type="protein sequence ID" value="KAF8875873.1"/>
    <property type="molecule type" value="Genomic_DNA"/>
</dbReference>
<gene>
    <name evidence="2" type="ORF">CPB84DRAFT_1796275</name>
</gene>
<evidence type="ECO:0000313" key="3">
    <source>
        <dbReference type="Proteomes" id="UP000724874"/>
    </source>
</evidence>
<feature type="compositionally biased region" description="Low complexity" evidence="1">
    <location>
        <begin position="212"/>
        <end position="224"/>
    </location>
</feature>
<feature type="region of interest" description="Disordered" evidence="1">
    <location>
        <begin position="197"/>
        <end position="264"/>
    </location>
</feature>
<dbReference type="OrthoDB" id="3058287at2759"/>
<evidence type="ECO:0000256" key="1">
    <source>
        <dbReference type="SAM" id="MobiDB-lite"/>
    </source>
</evidence>
<protein>
    <submittedName>
        <fullName evidence="2">Uncharacterized protein</fullName>
    </submittedName>
</protein>
<evidence type="ECO:0000313" key="2">
    <source>
        <dbReference type="EMBL" id="KAF8875873.1"/>
    </source>
</evidence>
<sequence>MSSFIWGSPSDSDDQFSLLNISSNFYDVDRRPFTFIGLKFEDLPQPTQEFLSHNTERLPSTVSKGDLDHYFHKLLAFRQEQQQRLERTLEGVHRAIVTAMLAARADPTNQHVLDRLRDVLVSEWRSHLDDYVDEINALIWFEMEMRKDTPLAMLPQQPFQERQEDVQRMVQFAIQCLQNVNEKVKREIMGEVVLQEQEQGQEQEQERRLLEQGHLSDASSSSSSTEEDLEEDLFSDEDNNVGSGSDDSESQWIDVESTFKRVAY</sequence>
<dbReference type="Proteomes" id="UP000724874">
    <property type="component" value="Unassembled WGS sequence"/>
</dbReference>
<organism evidence="2 3">
    <name type="scientific">Gymnopilus junonius</name>
    <name type="common">Spectacular rustgill mushroom</name>
    <name type="synonym">Gymnopilus spectabilis subsp. junonius</name>
    <dbReference type="NCBI Taxonomy" id="109634"/>
    <lineage>
        <taxon>Eukaryota</taxon>
        <taxon>Fungi</taxon>
        <taxon>Dikarya</taxon>
        <taxon>Basidiomycota</taxon>
        <taxon>Agaricomycotina</taxon>
        <taxon>Agaricomycetes</taxon>
        <taxon>Agaricomycetidae</taxon>
        <taxon>Agaricales</taxon>
        <taxon>Agaricineae</taxon>
        <taxon>Hymenogastraceae</taxon>
        <taxon>Gymnopilus</taxon>
    </lineage>
</organism>
<feature type="compositionally biased region" description="Acidic residues" evidence="1">
    <location>
        <begin position="225"/>
        <end position="239"/>
    </location>
</feature>